<dbReference type="SUPFAM" id="SSF50969">
    <property type="entry name" value="YVTN repeat-like/Quinoprotein amine dehydrogenase"/>
    <property type="match status" value="1"/>
</dbReference>
<accession>A0A1G7N1E0</accession>
<dbReference type="PANTHER" id="PTHR46928:SF1">
    <property type="entry name" value="MESENCHYME-SPECIFIC CELL SURFACE GLYCOPROTEIN"/>
    <property type="match status" value="1"/>
</dbReference>
<dbReference type="InterPro" id="IPR015943">
    <property type="entry name" value="WD40/YVTN_repeat-like_dom_sf"/>
</dbReference>
<reference evidence="3 4" key="1">
    <citation type="submission" date="2016-10" db="EMBL/GenBank/DDBJ databases">
        <authorList>
            <person name="de Groot N.N."/>
        </authorList>
    </citation>
    <scope>NUCLEOTIDE SEQUENCE [LARGE SCALE GENOMIC DNA]</scope>
    <source>
        <strain evidence="4">DSM 938 / 37b4</strain>
    </source>
</reference>
<dbReference type="EMBL" id="FNAY01000015">
    <property type="protein sequence ID" value="SDF67863.1"/>
    <property type="molecule type" value="Genomic_DNA"/>
</dbReference>
<keyword evidence="1" id="KW-0732">Signal</keyword>
<dbReference type="InterPro" id="IPR011044">
    <property type="entry name" value="Quino_amine_DH_bsu"/>
</dbReference>
<dbReference type="InterPro" id="IPR052956">
    <property type="entry name" value="Mesenchyme-surface_protein"/>
</dbReference>
<dbReference type="RefSeq" id="WP_074554967.1">
    <property type="nucleotide sequence ID" value="NZ_CP119563.1"/>
</dbReference>
<dbReference type="PANTHER" id="PTHR46928">
    <property type="entry name" value="MESENCHYME-SPECIFIC CELL SURFACE GLYCOPROTEIN"/>
    <property type="match status" value="1"/>
</dbReference>
<dbReference type="AlphaFoldDB" id="A0A1G7N1E0"/>
<feature type="signal peptide" evidence="1">
    <location>
        <begin position="1"/>
        <end position="22"/>
    </location>
</feature>
<dbReference type="InterPro" id="IPR027372">
    <property type="entry name" value="Phytase-like_dom"/>
</dbReference>
<sequence length="721" mass="75538">MTFRSLCLTSALALATAFPAHAEQSFNRISAFATPLNATGAEAAKPSSAEIITATEDGRKLIYSDSPLGVLGLIDIADPAAPKPLGTVAMGGEPTTTVVLGNFAFAGVNTSESYAKPSGKLVTVDLGTQKIVADCDLGGQPDSVAKAPDGSFLAVAIENERDEEVNEGDLPQAPAGYLVKLPLSKGAVDCGGLQKIELTGLAAVAGDDPEPEFVSVNTAGEIVVTLQENNEIVVIGADGKVAAHFSAGTVDLAGIDTKKDGKLDFTGKKDAVAREPDAVKWIDTDHFVTANEGDWKGGARGFTIWNKDGTVVFEAGASLEREMAALGHYPDKRNKKGVEIESVEVAEFDGRKLLFVAAERASLVAVYDLADLTAPKLLQILPSGISPEGLVAIPARGLLATANEVDLREDGLAPAHVMLYALSDAAPAYPTLTSAGTEPLIGWAALSALTADPAKPGHLFAASDSFLSAAPTIYTIDATQKPARITAALTVTRGGDPAQLMDIEGLTGDGEGGFWLATEGRTDKMIPHGIVHVDETGAIDRQIGLPPELAAAETRFGFEGIAVAGNVLWLAVQRPWKDDPKGMVKLIAYDLDAEKWGAVQYPLDAAPEGGWVGLSEITLHGDFAYLIERDNQLADRAAVKRLYRVALADLKPAELGGPLPVVTKELVRDLLPDLAAWNGYILDKVEGFAIDAAGEGFVVTDNDGVDDSSGETLFWSIGKVE</sequence>
<dbReference type="Proteomes" id="UP000183812">
    <property type="component" value="Unassembled WGS sequence"/>
</dbReference>
<protein>
    <submittedName>
        <fullName evidence="3">Esterase-like activity of phytase</fullName>
    </submittedName>
</protein>
<evidence type="ECO:0000256" key="1">
    <source>
        <dbReference type="SAM" id="SignalP"/>
    </source>
</evidence>
<proteinExistence type="predicted"/>
<evidence type="ECO:0000313" key="4">
    <source>
        <dbReference type="Proteomes" id="UP000183812"/>
    </source>
</evidence>
<dbReference type="SUPFAM" id="SSF50956">
    <property type="entry name" value="Thermostable phytase (3-phytase)"/>
    <property type="match status" value="1"/>
</dbReference>
<dbReference type="Gene3D" id="2.130.10.10">
    <property type="entry name" value="YVTN repeat-like/Quinoprotein amine dehydrogenase"/>
    <property type="match status" value="1"/>
</dbReference>
<evidence type="ECO:0000313" key="3">
    <source>
        <dbReference type="EMBL" id="SDF67863.1"/>
    </source>
</evidence>
<feature type="chain" id="PRO_5010161552" evidence="1">
    <location>
        <begin position="23"/>
        <end position="721"/>
    </location>
</feature>
<dbReference type="OrthoDB" id="9803927at2"/>
<evidence type="ECO:0000259" key="2">
    <source>
        <dbReference type="Pfam" id="PF13449"/>
    </source>
</evidence>
<feature type="domain" description="Phytase-like" evidence="2">
    <location>
        <begin position="442"/>
        <end position="703"/>
    </location>
</feature>
<gene>
    <name evidence="3" type="ORF">SAMN04244550_02633</name>
</gene>
<dbReference type="Pfam" id="PF13449">
    <property type="entry name" value="Phytase-like"/>
    <property type="match status" value="1"/>
</dbReference>
<organism evidence="3 4">
    <name type="scientific">Rhodobacter capsulatus</name>
    <name type="common">Rhodopseudomonas capsulata</name>
    <dbReference type="NCBI Taxonomy" id="1061"/>
    <lineage>
        <taxon>Bacteria</taxon>
        <taxon>Pseudomonadati</taxon>
        <taxon>Pseudomonadota</taxon>
        <taxon>Alphaproteobacteria</taxon>
        <taxon>Rhodobacterales</taxon>
        <taxon>Rhodobacter group</taxon>
        <taxon>Rhodobacter</taxon>
    </lineage>
</organism>
<name>A0A1G7N1E0_RHOCA</name>